<evidence type="ECO:0000313" key="4">
    <source>
        <dbReference type="Proteomes" id="UP001457282"/>
    </source>
</evidence>
<organism evidence="3 4">
    <name type="scientific">Rubus argutus</name>
    <name type="common">Southern blackberry</name>
    <dbReference type="NCBI Taxonomy" id="59490"/>
    <lineage>
        <taxon>Eukaryota</taxon>
        <taxon>Viridiplantae</taxon>
        <taxon>Streptophyta</taxon>
        <taxon>Embryophyta</taxon>
        <taxon>Tracheophyta</taxon>
        <taxon>Spermatophyta</taxon>
        <taxon>Magnoliopsida</taxon>
        <taxon>eudicotyledons</taxon>
        <taxon>Gunneridae</taxon>
        <taxon>Pentapetalae</taxon>
        <taxon>rosids</taxon>
        <taxon>fabids</taxon>
        <taxon>Rosales</taxon>
        <taxon>Rosaceae</taxon>
        <taxon>Rosoideae</taxon>
        <taxon>Rosoideae incertae sedis</taxon>
        <taxon>Rubus</taxon>
    </lineage>
</organism>
<evidence type="ECO:0000256" key="1">
    <source>
        <dbReference type="SAM" id="MobiDB-lite"/>
    </source>
</evidence>
<protein>
    <recommendedName>
        <fullName evidence="2">SnoaL-like domain-containing protein</fullName>
    </recommendedName>
</protein>
<evidence type="ECO:0000259" key="2">
    <source>
        <dbReference type="Pfam" id="PF12680"/>
    </source>
</evidence>
<dbReference type="SUPFAM" id="SSF54427">
    <property type="entry name" value="NTF2-like"/>
    <property type="match status" value="1"/>
</dbReference>
<dbReference type="InterPro" id="IPR037401">
    <property type="entry name" value="SnoaL-like"/>
</dbReference>
<dbReference type="PANTHER" id="PTHR33698:SF3">
    <property type="entry name" value="OS09G0266000 PROTEIN"/>
    <property type="match status" value="1"/>
</dbReference>
<gene>
    <name evidence="3" type="ORF">M0R45_027042</name>
</gene>
<name>A0AAW1X0Y5_RUBAR</name>
<feature type="domain" description="SnoaL-like" evidence="2">
    <location>
        <begin position="80"/>
        <end position="188"/>
    </location>
</feature>
<dbReference type="Pfam" id="PF12680">
    <property type="entry name" value="SnoaL_2"/>
    <property type="match status" value="1"/>
</dbReference>
<comment type="caution">
    <text evidence="3">The sequence shown here is derived from an EMBL/GenBank/DDBJ whole genome shotgun (WGS) entry which is preliminary data.</text>
</comment>
<dbReference type="Gene3D" id="3.10.450.50">
    <property type="match status" value="1"/>
</dbReference>
<dbReference type="InterPro" id="IPR032710">
    <property type="entry name" value="NTF2-like_dom_sf"/>
</dbReference>
<proteinExistence type="predicted"/>
<sequence>MLMIKSSVFSSPLLNVTKSPPSQFTTSNAATANTPLAWSPQRQARQFRVSSSANQMVENAPSPANDGEADEVVESGADIVRKFYEGINDQDLASVEELIAEKCVYEDLVFPRPFVGRKICLRTQLVRHKHFPGHEAYSTSRIHLNEDLQFVIDDLSTKDSTAVGATWHLEWNGKPFPFSKGCSFYRLEVIMARDRLCKDFIT</sequence>
<dbReference type="EMBL" id="JBEDUW010000005">
    <property type="protein sequence ID" value="KAK9929980.1"/>
    <property type="molecule type" value="Genomic_DNA"/>
</dbReference>
<feature type="region of interest" description="Disordered" evidence="1">
    <location>
        <begin position="49"/>
        <end position="70"/>
    </location>
</feature>
<dbReference type="Proteomes" id="UP001457282">
    <property type="component" value="Unassembled WGS sequence"/>
</dbReference>
<reference evidence="3 4" key="1">
    <citation type="journal article" date="2023" name="G3 (Bethesda)">
        <title>A chromosome-length genome assembly and annotation of blackberry (Rubus argutus, cv. 'Hillquist').</title>
        <authorList>
            <person name="Bruna T."/>
            <person name="Aryal R."/>
            <person name="Dudchenko O."/>
            <person name="Sargent D.J."/>
            <person name="Mead D."/>
            <person name="Buti M."/>
            <person name="Cavallini A."/>
            <person name="Hytonen T."/>
            <person name="Andres J."/>
            <person name="Pham M."/>
            <person name="Weisz D."/>
            <person name="Mascagni F."/>
            <person name="Usai G."/>
            <person name="Natali L."/>
            <person name="Bassil N."/>
            <person name="Fernandez G.E."/>
            <person name="Lomsadze A."/>
            <person name="Armour M."/>
            <person name="Olukolu B."/>
            <person name="Poorten T."/>
            <person name="Britton C."/>
            <person name="Davik J."/>
            <person name="Ashrafi H."/>
            <person name="Aiden E.L."/>
            <person name="Borodovsky M."/>
            <person name="Worthington M."/>
        </authorList>
    </citation>
    <scope>NUCLEOTIDE SEQUENCE [LARGE SCALE GENOMIC DNA]</scope>
    <source>
        <strain evidence="3">PI 553951</strain>
    </source>
</reference>
<dbReference type="PANTHER" id="PTHR33698">
    <property type="entry name" value="NUCLEAR TRANSPORT FACTOR 2 (NTF2)-LIKE PROTEIN"/>
    <property type="match status" value="1"/>
</dbReference>
<keyword evidence="4" id="KW-1185">Reference proteome</keyword>
<dbReference type="AlphaFoldDB" id="A0AAW1X0Y5"/>
<evidence type="ECO:0000313" key="3">
    <source>
        <dbReference type="EMBL" id="KAK9929980.1"/>
    </source>
</evidence>
<accession>A0AAW1X0Y5</accession>